<proteinExistence type="predicted"/>
<name>A0ACC6P7P2_9BACL</name>
<protein>
    <submittedName>
        <fullName evidence="1">Cation diffusion facilitator family transporter</fullName>
    </submittedName>
</protein>
<comment type="caution">
    <text evidence="1">The sequence shown here is derived from an EMBL/GenBank/DDBJ whole genome shotgun (WGS) entry which is preliminary data.</text>
</comment>
<organism evidence="1 2">
    <name type="scientific">Saccharibacillus sacchari</name>
    <dbReference type="NCBI Taxonomy" id="456493"/>
    <lineage>
        <taxon>Bacteria</taxon>
        <taxon>Bacillati</taxon>
        <taxon>Bacillota</taxon>
        <taxon>Bacilli</taxon>
        <taxon>Bacillales</taxon>
        <taxon>Paenibacillaceae</taxon>
        <taxon>Saccharibacillus</taxon>
    </lineage>
</organism>
<dbReference type="Proteomes" id="UP001380953">
    <property type="component" value="Unassembled WGS sequence"/>
</dbReference>
<reference evidence="1" key="1">
    <citation type="submission" date="2024-03" db="EMBL/GenBank/DDBJ databases">
        <title>Whole genome sequecning of epiphytes from Marcgravia umbellata leaves.</title>
        <authorList>
            <person name="Kumar G."/>
            <person name="Savka M.A."/>
        </authorList>
    </citation>
    <scope>NUCLEOTIDE SEQUENCE</scope>
    <source>
        <strain evidence="1">RIT_BL5</strain>
    </source>
</reference>
<sequence length="369" mass="40007">MSQIPDKPKPFAKHGSNEHQIHDSHEHDHNHSDSHHHDHHSHNPDGHAGHYHASSSNSRRRAHNLSGHGHSHGPGGHSHTHNANKKALKLSFFLIASYMIVEVIGGLVTNSLALLSDAGHMLSDAVALGLSLLAMIWGERRASSAKTYGYKRFEVLAAFLNGLALLGISLYIFYEAFQRFSDPPSVMSTGMLTIAVIGLLVNITAAYLLMRGDTSENLNIRSAFLHVIGDLLGSVGAIVAAILIMVFGWDLADPIASVIVAALVLLSAYRITRDSVHILMEGTPAGYDANEIREQLSKIPGVQNVHDLHIWSLSSDLPLLSAHLMLSNAADGPTVLTQARHLLTEEFGISHITIQLDLPGFDCKVKDGD</sequence>
<dbReference type="EMBL" id="JBBKAR010000006">
    <property type="protein sequence ID" value="MEJ8302827.1"/>
    <property type="molecule type" value="Genomic_DNA"/>
</dbReference>
<accession>A0ACC6P7P2</accession>
<evidence type="ECO:0000313" key="1">
    <source>
        <dbReference type="EMBL" id="MEJ8302827.1"/>
    </source>
</evidence>
<keyword evidence="2" id="KW-1185">Reference proteome</keyword>
<evidence type="ECO:0000313" key="2">
    <source>
        <dbReference type="Proteomes" id="UP001380953"/>
    </source>
</evidence>
<gene>
    <name evidence="1" type="ORF">WKI47_02740</name>
</gene>